<comment type="similarity">
    <text evidence="1 4">Belongs to the 5-formyltetrahydrofolate cyclo-ligase family.</text>
</comment>
<dbReference type="AlphaFoldDB" id="A0A1W6ZM15"/>
<dbReference type="NCBIfam" id="TIGR02727">
    <property type="entry name" value="MTHFS_bact"/>
    <property type="match status" value="1"/>
</dbReference>
<dbReference type="EMBL" id="CP021112">
    <property type="protein sequence ID" value="ARP98362.1"/>
    <property type="molecule type" value="Genomic_DNA"/>
</dbReference>
<dbReference type="PANTHER" id="PTHR23407:SF1">
    <property type="entry name" value="5-FORMYLTETRAHYDROFOLATE CYCLO-LIGASE"/>
    <property type="match status" value="1"/>
</dbReference>
<accession>A0A1W6ZM15</accession>
<gene>
    <name evidence="5" type="ORF">CAK95_04105</name>
</gene>
<keyword evidence="6" id="KW-1185">Reference proteome</keyword>
<evidence type="ECO:0000256" key="1">
    <source>
        <dbReference type="ARBA" id="ARBA00010638"/>
    </source>
</evidence>
<dbReference type="PANTHER" id="PTHR23407">
    <property type="entry name" value="ATPASE INHIBITOR/5-FORMYLTETRAHYDROFOLATE CYCLO-LIGASE"/>
    <property type="match status" value="1"/>
</dbReference>
<keyword evidence="5" id="KW-0436">Ligase</keyword>
<dbReference type="PIRSF" id="PIRSF006806">
    <property type="entry name" value="FTHF_cligase"/>
    <property type="match status" value="1"/>
</dbReference>
<evidence type="ECO:0000256" key="2">
    <source>
        <dbReference type="ARBA" id="ARBA00022741"/>
    </source>
</evidence>
<dbReference type="GO" id="GO:0046872">
    <property type="term" value="F:metal ion binding"/>
    <property type="evidence" value="ECO:0007669"/>
    <property type="project" value="UniProtKB-KW"/>
</dbReference>
<dbReference type="Gene3D" id="3.40.50.10420">
    <property type="entry name" value="NagB/RpiA/CoA transferase-like"/>
    <property type="match status" value="1"/>
</dbReference>
<dbReference type="InterPro" id="IPR002698">
    <property type="entry name" value="FTHF_cligase"/>
</dbReference>
<keyword evidence="4" id="KW-0479">Metal-binding</keyword>
<dbReference type="EC" id="6.3.3.2" evidence="4"/>
<protein>
    <recommendedName>
        <fullName evidence="4">5-formyltetrahydrofolate cyclo-ligase</fullName>
        <ecNumber evidence="4">6.3.3.2</ecNumber>
    </recommendedName>
</protein>
<dbReference type="KEGG" id="psin:CAK95_04105"/>
<evidence type="ECO:0000256" key="3">
    <source>
        <dbReference type="ARBA" id="ARBA00022840"/>
    </source>
</evidence>
<keyword evidence="2 4" id="KW-0547">Nucleotide-binding</keyword>
<comment type="catalytic activity">
    <reaction evidence="4">
        <text>(6S)-5-formyl-5,6,7,8-tetrahydrofolate + ATP = (6R)-5,10-methenyltetrahydrofolate + ADP + phosphate</text>
        <dbReference type="Rhea" id="RHEA:10488"/>
        <dbReference type="ChEBI" id="CHEBI:30616"/>
        <dbReference type="ChEBI" id="CHEBI:43474"/>
        <dbReference type="ChEBI" id="CHEBI:57455"/>
        <dbReference type="ChEBI" id="CHEBI:57457"/>
        <dbReference type="ChEBI" id="CHEBI:456216"/>
        <dbReference type="EC" id="6.3.3.2"/>
    </reaction>
</comment>
<dbReference type="Pfam" id="PF01812">
    <property type="entry name" value="5-FTHF_cyc-lig"/>
    <property type="match status" value="1"/>
</dbReference>
<dbReference type="SUPFAM" id="SSF100950">
    <property type="entry name" value="NagB/RpiA/CoA transferase-like"/>
    <property type="match status" value="1"/>
</dbReference>
<dbReference type="GO" id="GO:0005524">
    <property type="term" value="F:ATP binding"/>
    <property type="evidence" value="ECO:0007669"/>
    <property type="project" value="UniProtKB-KW"/>
</dbReference>
<evidence type="ECO:0000256" key="4">
    <source>
        <dbReference type="RuleBase" id="RU361279"/>
    </source>
</evidence>
<dbReference type="GO" id="GO:0035999">
    <property type="term" value="P:tetrahydrofolate interconversion"/>
    <property type="evidence" value="ECO:0007669"/>
    <property type="project" value="TreeGrafter"/>
</dbReference>
<organism evidence="5 6">
    <name type="scientific">Pseudorhodoplanes sinuspersici</name>
    <dbReference type="NCBI Taxonomy" id="1235591"/>
    <lineage>
        <taxon>Bacteria</taxon>
        <taxon>Pseudomonadati</taxon>
        <taxon>Pseudomonadota</taxon>
        <taxon>Alphaproteobacteria</taxon>
        <taxon>Hyphomicrobiales</taxon>
        <taxon>Pseudorhodoplanes</taxon>
    </lineage>
</organism>
<sequence>MKGFDSLETKTQTATPPKSVLRGEALARRDAMPAAERVAAVEVVVQRPFPVSVKPGTIVSGYSPMKSEFNPVPLMRKLGDAGASLALPVTPKRGNPLIMRAWAFGDEMASGVWGIREPRPESPEVFPDIMLVPLAAFDRNGHRIGYGAGYYDMTIARIRGIKPVIAIGVAFAAQEIPRVPATAFDARLDLVLTELETIDFRS</sequence>
<dbReference type="GO" id="GO:0030272">
    <property type="term" value="F:5-formyltetrahydrofolate cyclo-ligase activity"/>
    <property type="evidence" value="ECO:0007669"/>
    <property type="project" value="UniProtKB-EC"/>
</dbReference>
<name>A0A1W6ZM15_9HYPH</name>
<keyword evidence="4" id="KW-0460">Magnesium</keyword>
<dbReference type="RefSeq" id="WP_086086783.1">
    <property type="nucleotide sequence ID" value="NZ_CP021112.1"/>
</dbReference>
<dbReference type="InterPro" id="IPR024185">
    <property type="entry name" value="FTHF_cligase-like_sf"/>
</dbReference>
<evidence type="ECO:0000313" key="6">
    <source>
        <dbReference type="Proteomes" id="UP000194137"/>
    </source>
</evidence>
<evidence type="ECO:0000313" key="5">
    <source>
        <dbReference type="EMBL" id="ARP98362.1"/>
    </source>
</evidence>
<proteinExistence type="inferred from homology"/>
<keyword evidence="3 4" id="KW-0067">ATP-binding</keyword>
<dbReference type="InterPro" id="IPR037171">
    <property type="entry name" value="NagB/RpiA_transferase-like"/>
</dbReference>
<dbReference type="OrthoDB" id="9801938at2"/>
<comment type="cofactor">
    <cofactor evidence="4">
        <name>Mg(2+)</name>
        <dbReference type="ChEBI" id="CHEBI:18420"/>
    </cofactor>
</comment>
<dbReference type="STRING" id="1235591.CAK95_04105"/>
<reference evidence="5 6" key="1">
    <citation type="submission" date="2017-05" db="EMBL/GenBank/DDBJ databases">
        <title>Full genome sequence of Pseudorhodoplanes sinuspersici.</title>
        <authorList>
            <person name="Dastgheib S.M.M."/>
            <person name="Shavandi M."/>
            <person name="Tirandaz H."/>
        </authorList>
    </citation>
    <scope>NUCLEOTIDE SEQUENCE [LARGE SCALE GENOMIC DNA]</scope>
    <source>
        <strain evidence="5 6">RIPI110</strain>
    </source>
</reference>
<dbReference type="Proteomes" id="UP000194137">
    <property type="component" value="Chromosome"/>
</dbReference>
<dbReference type="GO" id="GO:0009396">
    <property type="term" value="P:folic acid-containing compound biosynthetic process"/>
    <property type="evidence" value="ECO:0007669"/>
    <property type="project" value="TreeGrafter"/>
</dbReference>